<evidence type="ECO:0000256" key="1">
    <source>
        <dbReference type="SAM" id="MobiDB-lite"/>
    </source>
</evidence>
<feature type="compositionally biased region" description="Acidic residues" evidence="1">
    <location>
        <begin position="146"/>
        <end position="158"/>
    </location>
</feature>
<organism evidence="2">
    <name type="scientific">viral metagenome</name>
    <dbReference type="NCBI Taxonomy" id="1070528"/>
    <lineage>
        <taxon>unclassified sequences</taxon>
        <taxon>metagenomes</taxon>
        <taxon>organismal metagenomes</taxon>
    </lineage>
</organism>
<evidence type="ECO:0000313" key="2">
    <source>
        <dbReference type="EMBL" id="QHU09202.1"/>
    </source>
</evidence>
<reference evidence="2" key="1">
    <citation type="journal article" date="2020" name="Nature">
        <title>Giant virus diversity and host interactions through global metagenomics.</title>
        <authorList>
            <person name="Schulz F."/>
            <person name="Roux S."/>
            <person name="Paez-Espino D."/>
            <person name="Jungbluth S."/>
            <person name="Walsh D.A."/>
            <person name="Denef V.J."/>
            <person name="McMahon K.D."/>
            <person name="Konstantinidis K.T."/>
            <person name="Eloe-Fadrosh E.A."/>
            <person name="Kyrpides N.C."/>
            <person name="Woyke T."/>
        </authorList>
    </citation>
    <scope>NUCLEOTIDE SEQUENCE</scope>
    <source>
        <strain evidence="2">GVMAG-S-1074260-58</strain>
    </source>
</reference>
<feature type="region of interest" description="Disordered" evidence="1">
    <location>
        <begin position="116"/>
        <end position="194"/>
    </location>
</feature>
<protein>
    <submittedName>
        <fullName evidence="2">Uncharacterized protein</fullName>
    </submittedName>
</protein>
<dbReference type="EMBL" id="MN740706">
    <property type="protein sequence ID" value="QHU09202.1"/>
    <property type="molecule type" value="Genomic_DNA"/>
</dbReference>
<proteinExistence type="predicted"/>
<sequence length="194" mass="22478">MSVTIIVIDKNGIMKSQNVKHLTPDTIYKKCGLRNSNGFHRRHVWYIHTMDVDTIELWSCDTVKSGLDNKYELPPPLETKVYYGSMVLISVQSDGTYVNLSLNTWTQIYENLLEDGSNHEDSQDNTSVTFPDTHLSTNYDSIHYEEDNEESEENESTQEENTTIYEDVFNDEEYPEFIEALHGDGSELQEEEYN</sequence>
<accession>A0A6C0JTX8</accession>
<feature type="compositionally biased region" description="Polar residues" evidence="1">
    <location>
        <begin position="124"/>
        <end position="140"/>
    </location>
</feature>
<name>A0A6C0JTX8_9ZZZZ</name>
<dbReference type="AlphaFoldDB" id="A0A6C0JTX8"/>